<accession>A0ABX8HL97</accession>
<gene>
    <name evidence="2" type="ORF">KP014_10765</name>
</gene>
<evidence type="ECO:0000313" key="3">
    <source>
        <dbReference type="Proteomes" id="UP000683429"/>
    </source>
</evidence>
<evidence type="ECO:0000256" key="1">
    <source>
        <dbReference type="ARBA" id="ARBA00023235"/>
    </source>
</evidence>
<organism evidence="2 3">
    <name type="scientific">Paenibacillus sophorae</name>
    <dbReference type="NCBI Taxonomy" id="1333845"/>
    <lineage>
        <taxon>Bacteria</taxon>
        <taxon>Bacillati</taxon>
        <taxon>Bacillota</taxon>
        <taxon>Bacilli</taxon>
        <taxon>Bacillales</taxon>
        <taxon>Paenibacillaceae</taxon>
        <taxon>Paenibacillus</taxon>
    </lineage>
</organism>
<dbReference type="NCBIfam" id="NF002231">
    <property type="entry name" value="PRK01130.1"/>
    <property type="match status" value="1"/>
</dbReference>
<keyword evidence="3" id="KW-1185">Reference proteome</keyword>
<sequence>MAKSVDNSMKHGLVVSCQAHFDHPLNHPLHIAALAKCAELGGAVGIRADSPEHIREIKKNVNVPVIGINKVLQHGHRFFITPTFEHAKDIVEAGADIVALEATFQNQPDKEALKELIREIREELNTPVMADISTYEEGVRAWELGADYVGTTLSGYTDISMDRQTPDIELVKALADAGIRTICEGHVSSPEQALAAVEAGAYFVVVGTAITDTVAITKGYTGLLQNHGTGSDRDADCLR</sequence>
<evidence type="ECO:0000313" key="2">
    <source>
        <dbReference type="EMBL" id="QWU17572.1"/>
    </source>
</evidence>
<dbReference type="PANTHER" id="PTHR36204:SF1">
    <property type="entry name" value="N-ACETYLMANNOSAMINE-6-PHOSPHATE 2-EPIMERASE-RELATED"/>
    <property type="match status" value="1"/>
</dbReference>
<dbReference type="EMBL" id="CP076607">
    <property type="protein sequence ID" value="QWU17572.1"/>
    <property type="molecule type" value="Genomic_DNA"/>
</dbReference>
<reference evidence="2 3" key="1">
    <citation type="submission" date="2021-06" db="EMBL/GenBank/DDBJ databases">
        <title>Whole genome sequence of Paenibacillus sophorae DSM23020 for comparative genomics.</title>
        <authorList>
            <person name="Kim M.-J."/>
            <person name="Lee G."/>
            <person name="Shin J.-H."/>
        </authorList>
    </citation>
    <scope>NUCLEOTIDE SEQUENCE [LARGE SCALE GENOMIC DNA]</scope>
    <source>
        <strain evidence="2 3">DSM 23020</strain>
    </source>
</reference>
<protein>
    <submittedName>
        <fullName evidence="2">N-acetylmannosamine-6-phosphate 2-epimerase</fullName>
    </submittedName>
</protein>
<keyword evidence="1" id="KW-0413">Isomerase</keyword>
<dbReference type="PANTHER" id="PTHR36204">
    <property type="entry name" value="N-ACETYLMANNOSAMINE-6-PHOSPHATE 2-EPIMERASE-RELATED"/>
    <property type="match status" value="1"/>
</dbReference>
<name>A0ABX8HL97_9BACL</name>
<dbReference type="RefSeq" id="WP_216700493.1">
    <property type="nucleotide sequence ID" value="NZ_CP076607.1"/>
</dbReference>
<dbReference type="CDD" id="cd04729">
    <property type="entry name" value="NanE"/>
    <property type="match status" value="1"/>
</dbReference>
<dbReference type="Proteomes" id="UP000683429">
    <property type="component" value="Chromosome"/>
</dbReference>
<dbReference type="InterPro" id="IPR007260">
    <property type="entry name" value="NanE"/>
</dbReference>
<proteinExistence type="predicted"/>
<dbReference type="Pfam" id="PF04131">
    <property type="entry name" value="NanE"/>
    <property type="match status" value="1"/>
</dbReference>